<evidence type="ECO:0000313" key="2">
    <source>
        <dbReference type="Proteomes" id="UP000566995"/>
    </source>
</evidence>
<dbReference type="RefSeq" id="WP_184585654.1">
    <property type="nucleotide sequence ID" value="NZ_JACHLI010000001.1"/>
</dbReference>
<evidence type="ECO:0000313" key="1">
    <source>
        <dbReference type="EMBL" id="MBB4861387.1"/>
    </source>
</evidence>
<dbReference type="Proteomes" id="UP000566995">
    <property type="component" value="Unassembled WGS sequence"/>
</dbReference>
<reference evidence="1 2" key="1">
    <citation type="submission" date="2020-08" db="EMBL/GenBank/DDBJ databases">
        <title>Functional genomics of gut bacteria from endangered species of beetles.</title>
        <authorList>
            <person name="Carlos-Shanley C."/>
        </authorList>
    </citation>
    <scope>NUCLEOTIDE SEQUENCE [LARGE SCALE GENOMIC DNA]</scope>
    <source>
        <strain evidence="1 2">S00179</strain>
    </source>
</reference>
<name>A0A7W7KEK0_PSENT</name>
<protein>
    <submittedName>
        <fullName evidence="1">Uncharacterized protein</fullName>
    </submittedName>
</protein>
<accession>A0A7W7KEK0</accession>
<gene>
    <name evidence="1" type="ORF">HNP46_000198</name>
</gene>
<dbReference type="EMBL" id="JACHLI010000001">
    <property type="protein sequence ID" value="MBB4861387.1"/>
    <property type="molecule type" value="Genomic_DNA"/>
</dbReference>
<proteinExistence type="predicted"/>
<dbReference type="AlphaFoldDB" id="A0A7W7KEK0"/>
<sequence length="158" mass="18104">MSTSNDEMIFSPEAQDAFWGAMSPDTRRVFEQLQARERWTHHYEENPALFTRLARALPEVVSIPLTQNIQEVLVSLIPLLTSMPLMQGVFAIYWLNHLTENQSIGWGTLCYLEALDIANNQPEHEHYEMSVAMVRRISAAMQVRSAMGLASNWPLKTR</sequence>
<organism evidence="1 2">
    <name type="scientific">Pseudomonas nitroreducens</name>
    <dbReference type="NCBI Taxonomy" id="46680"/>
    <lineage>
        <taxon>Bacteria</taxon>
        <taxon>Pseudomonadati</taxon>
        <taxon>Pseudomonadota</taxon>
        <taxon>Gammaproteobacteria</taxon>
        <taxon>Pseudomonadales</taxon>
        <taxon>Pseudomonadaceae</taxon>
        <taxon>Pseudomonas</taxon>
    </lineage>
</organism>
<comment type="caution">
    <text evidence="1">The sequence shown here is derived from an EMBL/GenBank/DDBJ whole genome shotgun (WGS) entry which is preliminary data.</text>
</comment>